<evidence type="ECO:0000313" key="6">
    <source>
        <dbReference type="Proteomes" id="UP000664203"/>
    </source>
</evidence>
<evidence type="ECO:0000259" key="4">
    <source>
        <dbReference type="Pfam" id="PF19273"/>
    </source>
</evidence>
<dbReference type="InterPro" id="IPR013598">
    <property type="entry name" value="Exportin-1/Importin-b-like"/>
</dbReference>
<dbReference type="InterPro" id="IPR045065">
    <property type="entry name" value="XPO1/5"/>
</dbReference>
<comment type="caution">
    <text evidence="5">The sequence shown here is derived from an EMBL/GenBank/DDBJ whole genome shotgun (WGS) entry which is preliminary data.</text>
</comment>
<sequence length="1229" mass="138835">MNGSTSANGHAEEGNPEVHTQILRALEIVHEPRSSNVHRQDASRYLEEIRADEQAPYHGFGLASAKDQPAIVRHYGLSLIEYGVRHRWSEYTPEQSQALRDWVVTLAHSTADSDPPYITNKVAEIWIEIAKRSWGLDWLNMDELLVHLWDGSMAQKALVLIILEALSEEVFGNDDTTVALRGSDLNRACVEIFTPAIVLTEDFPARETAANIRYGADGWLSRMADLLDWCIRDGKIDENRCACGVRTLSTLKSVVSWIIPRSLVTTHALHWICACLAASNVPLQLAAVDSLYSLYNRSRFSEDDLRDLVGPMFQDETIRLLKQLYEWLIVDSADIDEAKYLLLKKFSEMVFNLGRLLEERPSFVTEEANLRGFFDLLLNVMKNQSLHVSIPALHLWVKLLSSDKIGNSPAIMALISDLLETCSQRLVRFESLAVDSSNPSIIFLNEDVDTMPERHAFLGNYARFCNQIVELVVQKQPIDALYHILGQADQVLNHVYDGEPPFQASTYTKTSVPYLRIDAQFTVIEASLKGCLKWLTASGNAKTEHEHEVMTSNLQVWCDRLLGLIFEDPIIKQRVIQLAVGFAIGPLKGNAQFAFKVFDYILDTRCPVHPACLAYTDAVSDLQAFSLHQLQRLAMRFPDYLVTIFDEVERKVMSVSQTVASDEQTRARYSSVLFIIMHRATSVDPKPREDRLDQFLQPMIDQWQDRGLSSSLSSFDNFSRLLGLENLQQYLFSRAVNKLPNWSAHPLDDQGKALQIHMQNALDILPLRATKTVMSVSVERLEQGSQPYDMACRLWHKNIPLILPNLLQFISQSQAFHDPSNWSALPLEMQDVVRRILTDRFWQVGISQGSRDEFYASVGDTKTTLEGFASAIRATVRTVRETGYRLLYYMSLLGEHFYSFAELPGPLAQALFADACALSPHQMAILVDSIRPIIENCPERSRSHFLPPILSALFEQLDRKASLEWERIEERSKAASEDDDLTNEMKDESILRQLTMASVMLVVGLLEPARPNPKAAPEVPEKVNGDAAGSIANTRSFILRTPEILKPVILFCTHALRMRDTRACSLIAKVLRSIVPEFAGDGPVELDVREFISTEVLKACITSLHDPYFVELQKDFAQLIASILISYTPRTERPKQILLSLPEMAPEKLDRAVRHLFRAQQNTRQQRAIVLDLLEGFRGIAIHEQGKLPNPDAKKVRTALQEKYMTVDLQANEKTQVSPDLGGVAAMFE</sequence>
<dbReference type="GO" id="GO:0005737">
    <property type="term" value="C:cytoplasm"/>
    <property type="evidence" value="ECO:0007669"/>
    <property type="project" value="TreeGrafter"/>
</dbReference>
<evidence type="ECO:0000256" key="1">
    <source>
        <dbReference type="ARBA" id="ARBA00022694"/>
    </source>
</evidence>
<reference evidence="5" key="1">
    <citation type="submission" date="2021-03" db="EMBL/GenBank/DDBJ databases">
        <authorList>
            <person name="Tagirdzhanova G."/>
        </authorList>
    </citation>
    <scope>NUCLEOTIDE SEQUENCE</scope>
</reference>
<dbReference type="GO" id="GO:0005634">
    <property type="term" value="C:nucleus"/>
    <property type="evidence" value="ECO:0007669"/>
    <property type="project" value="TreeGrafter"/>
</dbReference>
<keyword evidence="6" id="KW-1185">Reference proteome</keyword>
<feature type="domain" description="Exportin-5 C-terminal" evidence="4">
    <location>
        <begin position="337"/>
        <end position="1185"/>
    </location>
</feature>
<dbReference type="InterPro" id="IPR011989">
    <property type="entry name" value="ARM-like"/>
</dbReference>
<dbReference type="GO" id="GO:0008033">
    <property type="term" value="P:tRNA processing"/>
    <property type="evidence" value="ECO:0007669"/>
    <property type="project" value="UniProtKB-KW"/>
</dbReference>
<protein>
    <submittedName>
        <fullName evidence="5">Uncharacterized protein</fullName>
    </submittedName>
</protein>
<dbReference type="AlphaFoldDB" id="A0A8H3J1A5"/>
<dbReference type="SUPFAM" id="SSF48371">
    <property type="entry name" value="ARM repeat"/>
    <property type="match status" value="1"/>
</dbReference>
<evidence type="ECO:0000313" key="5">
    <source>
        <dbReference type="EMBL" id="CAF9938819.1"/>
    </source>
</evidence>
<dbReference type="GO" id="GO:0005049">
    <property type="term" value="F:nuclear export signal receptor activity"/>
    <property type="evidence" value="ECO:0007669"/>
    <property type="project" value="InterPro"/>
</dbReference>
<dbReference type="InterPro" id="IPR016024">
    <property type="entry name" value="ARM-type_fold"/>
</dbReference>
<dbReference type="GO" id="GO:0003723">
    <property type="term" value="F:RNA binding"/>
    <property type="evidence" value="ECO:0007669"/>
    <property type="project" value="TreeGrafter"/>
</dbReference>
<dbReference type="GO" id="GO:0042565">
    <property type="term" value="C:RNA nuclear export complex"/>
    <property type="evidence" value="ECO:0007669"/>
    <property type="project" value="TreeGrafter"/>
</dbReference>
<dbReference type="InterPro" id="IPR045478">
    <property type="entry name" value="Exportin-5_C"/>
</dbReference>
<evidence type="ECO:0000259" key="3">
    <source>
        <dbReference type="Pfam" id="PF08389"/>
    </source>
</evidence>
<dbReference type="GO" id="GO:0006611">
    <property type="term" value="P:protein export from nucleus"/>
    <property type="evidence" value="ECO:0007669"/>
    <property type="project" value="InterPro"/>
</dbReference>
<dbReference type="Pfam" id="PF19273">
    <property type="entry name" value="Exportin-5"/>
    <property type="match status" value="1"/>
</dbReference>
<comment type="function">
    <text evidence="2">tRNA nucleus export receptor which facilitates tRNA translocation across the nuclear pore complex. Involved in pre-tRNA splicing, probably by affecting the interaction of pre-tRNA with splicing endonuclease.</text>
</comment>
<accession>A0A8H3J1A5</accession>
<dbReference type="PANTHER" id="PTHR11223:SF3">
    <property type="entry name" value="EXPORTIN-5"/>
    <property type="match status" value="1"/>
</dbReference>
<dbReference type="EMBL" id="CAJPDR010000528">
    <property type="protein sequence ID" value="CAF9938819.1"/>
    <property type="molecule type" value="Genomic_DNA"/>
</dbReference>
<gene>
    <name evidence="5" type="ORF">ALECFALPRED_007856</name>
</gene>
<dbReference type="Gene3D" id="1.25.10.10">
    <property type="entry name" value="Leucine-rich Repeat Variant"/>
    <property type="match status" value="1"/>
</dbReference>
<dbReference type="Proteomes" id="UP000664203">
    <property type="component" value="Unassembled WGS sequence"/>
</dbReference>
<keyword evidence="1" id="KW-0819">tRNA processing</keyword>
<proteinExistence type="predicted"/>
<evidence type="ECO:0000256" key="2">
    <source>
        <dbReference type="ARBA" id="ARBA00025147"/>
    </source>
</evidence>
<dbReference type="PANTHER" id="PTHR11223">
    <property type="entry name" value="EXPORTIN 1/5"/>
    <property type="match status" value="1"/>
</dbReference>
<dbReference type="GO" id="GO:0006405">
    <property type="term" value="P:RNA export from nucleus"/>
    <property type="evidence" value="ECO:0007669"/>
    <property type="project" value="TreeGrafter"/>
</dbReference>
<name>A0A8H3J1A5_9LECA</name>
<dbReference type="Pfam" id="PF08389">
    <property type="entry name" value="Xpo1"/>
    <property type="match status" value="1"/>
</dbReference>
<feature type="domain" description="Exportin-1/Importin-beta-like" evidence="3">
    <location>
        <begin position="115"/>
        <end position="173"/>
    </location>
</feature>
<dbReference type="OrthoDB" id="2215036at2759"/>
<organism evidence="5 6">
    <name type="scientific">Alectoria fallacina</name>
    <dbReference type="NCBI Taxonomy" id="1903189"/>
    <lineage>
        <taxon>Eukaryota</taxon>
        <taxon>Fungi</taxon>
        <taxon>Dikarya</taxon>
        <taxon>Ascomycota</taxon>
        <taxon>Pezizomycotina</taxon>
        <taxon>Lecanoromycetes</taxon>
        <taxon>OSLEUM clade</taxon>
        <taxon>Lecanoromycetidae</taxon>
        <taxon>Lecanorales</taxon>
        <taxon>Lecanorineae</taxon>
        <taxon>Parmeliaceae</taxon>
        <taxon>Alectoria</taxon>
    </lineage>
</organism>